<dbReference type="Proteomes" id="UP001633002">
    <property type="component" value="Unassembled WGS sequence"/>
</dbReference>
<evidence type="ECO:0000313" key="2">
    <source>
        <dbReference type="EMBL" id="KAL3682925.1"/>
    </source>
</evidence>
<keyword evidence="3" id="KW-1185">Reference proteome</keyword>
<gene>
    <name evidence="2" type="ORF">R1sor_000947</name>
</gene>
<dbReference type="EMBL" id="JBJQOH010000006">
    <property type="protein sequence ID" value="KAL3682925.1"/>
    <property type="molecule type" value="Genomic_DNA"/>
</dbReference>
<organism evidence="2 3">
    <name type="scientific">Riccia sorocarpa</name>
    <dbReference type="NCBI Taxonomy" id="122646"/>
    <lineage>
        <taxon>Eukaryota</taxon>
        <taxon>Viridiplantae</taxon>
        <taxon>Streptophyta</taxon>
        <taxon>Embryophyta</taxon>
        <taxon>Marchantiophyta</taxon>
        <taxon>Marchantiopsida</taxon>
        <taxon>Marchantiidae</taxon>
        <taxon>Marchantiales</taxon>
        <taxon>Ricciaceae</taxon>
        <taxon>Riccia</taxon>
    </lineage>
</organism>
<proteinExistence type="predicted"/>
<reference evidence="2 3" key="1">
    <citation type="submission" date="2024-09" db="EMBL/GenBank/DDBJ databases">
        <title>Chromosome-scale assembly of Riccia sorocarpa.</title>
        <authorList>
            <person name="Paukszto L."/>
        </authorList>
    </citation>
    <scope>NUCLEOTIDE SEQUENCE [LARGE SCALE GENOMIC DNA]</scope>
    <source>
        <strain evidence="2">LP-2024</strain>
        <tissue evidence="2">Aerial parts of the thallus</tissue>
    </source>
</reference>
<feature type="region of interest" description="Disordered" evidence="1">
    <location>
        <begin position="1"/>
        <end position="86"/>
    </location>
</feature>
<accession>A0ABD3GXR8</accession>
<evidence type="ECO:0000256" key="1">
    <source>
        <dbReference type="SAM" id="MobiDB-lite"/>
    </source>
</evidence>
<dbReference type="AlphaFoldDB" id="A0ABD3GXR8"/>
<feature type="compositionally biased region" description="Low complexity" evidence="1">
    <location>
        <begin position="40"/>
        <end position="53"/>
    </location>
</feature>
<evidence type="ECO:0000313" key="3">
    <source>
        <dbReference type="Proteomes" id="UP001633002"/>
    </source>
</evidence>
<comment type="caution">
    <text evidence="2">The sequence shown here is derived from an EMBL/GenBank/DDBJ whole genome shotgun (WGS) entry which is preliminary data.</text>
</comment>
<sequence>MISGGRGRGAGNRGRGRKTVTQEKDDVVPHCSPLRSITTSPDGSVSGNSGGSSHDPSGIAREEPLSYIPRPQRNLENEVDTEDIDRQVPMDDYRVEQDRAQKVLEYRQHFPFGDEMVIIPVRQMVTAPSDWVVRPLIKSHTDMILKNMKENPTVPLAADVVLVRIMDRNKVKEKRKLHLNNIDDVKAHTRNGGFFAVISGAHSTKAMRELQETVNGDKNHPLWTRAQQLKTRQCRIISGKASSETLRKLSVIANSQNKLFLYESSFIDTILHGRNIYRRFGYPKRPVRGGPPAPKFEKYKKALEDIFDTSNVREIIWICTAAEEVWKKWVEMCNAWMNGSLPDGYDVKTGQQHESKGLVKNTFRSFCGLTEDQLLNVMDETLKGNLLYGETGSKTKYMSMEELEAKYKINRAERAKMSKWVCVKKGTTVQPWQESMFTNRCQMNFHFLGTFNHSYLSVVFPKEWLGLQRYRLRLVFADFARSHTDYKCADYLIKGIVDNILTFMGEENSQILFVFAIFPGEDVFTCRSTLKAYSSEFKVDIMWGSLQTLRPEKRKWFISSNPTLLYALFSHSVHGRRSGWETFIPQFSGLMEDPFSFDWVIDEVTDLDLAYPKVMAPLKETKEEKESRM</sequence>
<protein>
    <submittedName>
        <fullName evidence="2">Uncharacterized protein</fullName>
    </submittedName>
</protein>
<feature type="compositionally biased region" description="Gly residues" evidence="1">
    <location>
        <begin position="1"/>
        <end position="13"/>
    </location>
</feature>
<name>A0ABD3GXR8_9MARC</name>